<proteinExistence type="predicted"/>
<dbReference type="Proteomes" id="UP001302367">
    <property type="component" value="Chromosome 3"/>
</dbReference>
<evidence type="ECO:0000313" key="2">
    <source>
        <dbReference type="EMBL" id="WPB00990.1"/>
    </source>
</evidence>
<name>A0A2G5I244_CERBT</name>
<gene>
    <name evidence="1" type="ORF">CB0940_03797</name>
    <name evidence="2" type="ORF">RHO25_005610</name>
</gene>
<organism evidence="1 3">
    <name type="scientific">Cercospora beticola</name>
    <name type="common">Sugarbeet leaf spot fungus</name>
    <dbReference type="NCBI Taxonomy" id="122368"/>
    <lineage>
        <taxon>Eukaryota</taxon>
        <taxon>Fungi</taxon>
        <taxon>Dikarya</taxon>
        <taxon>Ascomycota</taxon>
        <taxon>Pezizomycotina</taxon>
        <taxon>Dothideomycetes</taxon>
        <taxon>Dothideomycetidae</taxon>
        <taxon>Mycosphaerellales</taxon>
        <taxon>Mycosphaerellaceae</taxon>
        <taxon>Cercospora</taxon>
    </lineage>
</organism>
<evidence type="ECO:0000313" key="4">
    <source>
        <dbReference type="Proteomes" id="UP001302367"/>
    </source>
</evidence>
<sequence length="246" mass="27887">MRIKEIRTWVEVASKTGQLSRQYSRLGQGGRFFTVIDLFLEEDHKSCKRPTLHVIFELELSKDDKPTRIFSLDDPRQYERTGTVDPSQLSPQRQILYAPISLDINRSHRAIDRKAEDGHSSMIFTCVKAAPYGMAILVPARCVNGIWTGYYSRGQITPNPDSLKTSNELRTAGDILIKEILQETLDEQTQPLPGLPSLSLLSWNPPNFFPDQSYYPIYLAVRLVNLLPSSWGIENLALPPDITLTV</sequence>
<dbReference type="OrthoDB" id="3632612at2759"/>
<dbReference type="Proteomes" id="UP000230605">
    <property type="component" value="Chromosome 3"/>
</dbReference>
<evidence type="ECO:0000313" key="3">
    <source>
        <dbReference type="Proteomes" id="UP000230605"/>
    </source>
</evidence>
<reference evidence="2 4" key="2">
    <citation type="submission" date="2023-09" db="EMBL/GenBank/DDBJ databases">
        <title>Complete-Gapless Cercospora beticola genome.</title>
        <authorList>
            <person name="Wyatt N.A."/>
            <person name="Spanner R.E."/>
            <person name="Bolton M.D."/>
        </authorList>
    </citation>
    <scope>NUCLEOTIDE SEQUENCE [LARGE SCALE GENOMIC DNA]</scope>
    <source>
        <strain evidence="2">Cb09-40</strain>
    </source>
</reference>
<evidence type="ECO:0000313" key="1">
    <source>
        <dbReference type="EMBL" id="PIA98867.1"/>
    </source>
</evidence>
<dbReference type="AlphaFoldDB" id="A0A2G5I244"/>
<dbReference type="EMBL" id="CP134186">
    <property type="protein sequence ID" value="WPB00990.1"/>
    <property type="molecule type" value="Genomic_DNA"/>
</dbReference>
<protein>
    <submittedName>
        <fullName evidence="1">Uncharacterized protein</fullName>
    </submittedName>
</protein>
<dbReference type="EMBL" id="LKMD01000101">
    <property type="protein sequence ID" value="PIA98867.1"/>
    <property type="molecule type" value="Genomic_DNA"/>
</dbReference>
<accession>A0A2G5I244</accession>
<keyword evidence="4" id="KW-1185">Reference proteome</keyword>
<reference evidence="1 3" key="1">
    <citation type="submission" date="2015-10" db="EMBL/GenBank/DDBJ databases">
        <title>The cercosporin biosynthetic gene cluster was horizontally transferred to several fungal lineages and shown to be expanded in Cercospora beticola based on microsynteny with recipient genomes.</title>
        <authorList>
            <person name="De Jonge R."/>
            <person name="Ebert M.K."/>
            <person name="Suttle J.C."/>
            <person name="Jurick Ii W.M."/>
            <person name="Secor G.A."/>
            <person name="Thomma B.P."/>
            <person name="Van De Peer Y."/>
            <person name="Bolton M.D."/>
        </authorList>
    </citation>
    <scope>NUCLEOTIDE SEQUENCE [LARGE SCALE GENOMIC DNA]</scope>
    <source>
        <strain evidence="1 3">09-40</strain>
    </source>
</reference>